<dbReference type="SUPFAM" id="SSF63825">
    <property type="entry name" value="YWTD domain"/>
    <property type="match status" value="1"/>
</dbReference>
<dbReference type="Proteomes" id="UP001501475">
    <property type="component" value="Unassembled WGS sequence"/>
</dbReference>
<evidence type="ECO:0000313" key="5">
    <source>
        <dbReference type="Proteomes" id="UP001501475"/>
    </source>
</evidence>
<keyword evidence="5" id="KW-1185">Reference proteome</keyword>
<dbReference type="SUPFAM" id="SSF63829">
    <property type="entry name" value="Calcium-dependent phosphotriesterase"/>
    <property type="match status" value="1"/>
</dbReference>
<keyword evidence="3" id="KW-0472">Membrane</keyword>
<evidence type="ECO:0000256" key="3">
    <source>
        <dbReference type="SAM" id="Phobius"/>
    </source>
</evidence>
<name>A0ABN2L8N4_9MICO</name>
<protein>
    <recommendedName>
        <fullName evidence="6">NHL repeat containing protein</fullName>
    </recommendedName>
</protein>
<reference evidence="4 5" key="1">
    <citation type="journal article" date="2019" name="Int. J. Syst. Evol. Microbiol.">
        <title>The Global Catalogue of Microorganisms (GCM) 10K type strain sequencing project: providing services to taxonomists for standard genome sequencing and annotation.</title>
        <authorList>
            <consortium name="The Broad Institute Genomics Platform"/>
            <consortium name="The Broad Institute Genome Sequencing Center for Infectious Disease"/>
            <person name="Wu L."/>
            <person name="Ma J."/>
        </authorList>
    </citation>
    <scope>NUCLEOTIDE SEQUENCE [LARGE SCALE GENOMIC DNA]</scope>
    <source>
        <strain evidence="4 5">JCM 15591</strain>
    </source>
</reference>
<dbReference type="EMBL" id="BAAAPN010000107">
    <property type="protein sequence ID" value="GAA1777940.1"/>
    <property type="molecule type" value="Genomic_DNA"/>
</dbReference>
<keyword evidence="3" id="KW-1133">Transmembrane helix</keyword>
<evidence type="ECO:0000256" key="2">
    <source>
        <dbReference type="PROSITE-ProRule" id="PRU00504"/>
    </source>
</evidence>
<dbReference type="PANTHER" id="PTHR24104:SF25">
    <property type="entry name" value="PROTEIN LIN-41"/>
    <property type="match status" value="1"/>
</dbReference>
<feature type="transmembrane region" description="Helical" evidence="3">
    <location>
        <begin position="20"/>
        <end position="37"/>
    </location>
</feature>
<evidence type="ECO:0000256" key="1">
    <source>
        <dbReference type="ARBA" id="ARBA00022737"/>
    </source>
</evidence>
<proteinExistence type="predicted"/>
<dbReference type="Gene3D" id="2.120.10.30">
    <property type="entry name" value="TolB, C-terminal domain"/>
    <property type="match status" value="4"/>
</dbReference>
<accession>A0ABN2L8N4</accession>
<gene>
    <name evidence="4" type="ORF">GCM10009810_38650</name>
</gene>
<comment type="caution">
    <text evidence="4">The sequence shown here is derived from an EMBL/GenBank/DDBJ whole genome shotgun (WGS) entry which is preliminary data.</text>
</comment>
<dbReference type="SUPFAM" id="SSF101898">
    <property type="entry name" value="NHL repeat"/>
    <property type="match status" value="1"/>
</dbReference>
<keyword evidence="1" id="KW-0677">Repeat</keyword>
<sequence>MCSVVPDPHHGLMQTRPGPAFGRLVAVVVVALTWLFAGPATAGIARTDELPRYAQRVIAAPTSPGLAAWGLAYNPVSDELAVGDYVAKQVRRYSRAGAYLGDFTNPGGAVPGVASALTIDPRDGSYYLAVTGAATQPIDVVKYSATGRFIAKFGITQKVAWLAVDPSTGDLWIPDAFGGRTTIKRYAVSIPAGSTTGRLTLKLSIKRPGSRPGQVRWATGVVTDRAGNLYVADTGNVTVHVFGANGTWKYDIGNRTTLTGDLRGLALDERLDRLYVSNAAGATIEAFALSTRAWAGRMGSEGTGPGQFVDGARQLAVAPDHMVWAADYGQRRVLGFGADGIPAMVFPDPALPEDPAGLSVPRGVDVDPASGDVLVVDSFGQHVLRYATDGTLLARAGRRGSAPPDGMNYPKAVAVDPATGNVWVSSYEGQPFVLGYSADLTTGQGQIMTPRFTADIEISGGLLYTVQTSPAAVRVYDLTSKALVRQWASPVARLAAVAVDPATGDIWLGSESARSLTILSPSGAATTVALGGVAWGISIRGDRVFVSDGAAGVVRVLDRLTRTEVATIGGPGTTFGKLGGPAGLAVDPTGNLYVAEQKNGRITVFGQAPPVRANVPSVVIEPGLGSGVQPVVSGSAGAGAGIAFVDVQVRDTLTGQYFDTQRNRWSTTAAWNRAVVWGDITAPSWRVTVQLPLPASGTYDVSARAVDRAGVLSSASRATLKRT</sequence>
<dbReference type="InterPro" id="IPR050952">
    <property type="entry name" value="TRIM-NHL_E3_ligases"/>
</dbReference>
<dbReference type="Pfam" id="PF01436">
    <property type="entry name" value="NHL"/>
    <property type="match status" value="1"/>
</dbReference>
<keyword evidence="3" id="KW-0812">Transmembrane</keyword>
<organism evidence="4 5">
    <name type="scientific">Nostocoides vanveenii</name>
    <dbReference type="NCBI Taxonomy" id="330835"/>
    <lineage>
        <taxon>Bacteria</taxon>
        <taxon>Bacillati</taxon>
        <taxon>Actinomycetota</taxon>
        <taxon>Actinomycetes</taxon>
        <taxon>Micrococcales</taxon>
        <taxon>Intrasporangiaceae</taxon>
        <taxon>Nostocoides</taxon>
    </lineage>
</organism>
<dbReference type="InterPro" id="IPR011042">
    <property type="entry name" value="6-blade_b-propeller_TolB-like"/>
</dbReference>
<evidence type="ECO:0000313" key="4">
    <source>
        <dbReference type="EMBL" id="GAA1777940.1"/>
    </source>
</evidence>
<evidence type="ECO:0008006" key="6">
    <source>
        <dbReference type="Google" id="ProtNLM"/>
    </source>
</evidence>
<feature type="repeat" description="NHL" evidence="2">
    <location>
        <begin position="202"/>
        <end position="245"/>
    </location>
</feature>
<dbReference type="PANTHER" id="PTHR24104">
    <property type="entry name" value="E3 UBIQUITIN-PROTEIN LIGASE NHLRC1-RELATED"/>
    <property type="match status" value="1"/>
</dbReference>
<feature type="repeat" description="NHL" evidence="2">
    <location>
        <begin position="565"/>
        <end position="608"/>
    </location>
</feature>
<dbReference type="InterPro" id="IPR001258">
    <property type="entry name" value="NHL_repeat"/>
</dbReference>
<dbReference type="PROSITE" id="PS51125">
    <property type="entry name" value="NHL"/>
    <property type="match status" value="2"/>
</dbReference>